<evidence type="ECO:0008006" key="4">
    <source>
        <dbReference type="Google" id="ProtNLM"/>
    </source>
</evidence>
<gene>
    <name evidence="2" type="ORF">NDU88_005638</name>
</gene>
<dbReference type="Proteomes" id="UP001066276">
    <property type="component" value="Chromosome 3_1"/>
</dbReference>
<dbReference type="EMBL" id="JANPWB010000005">
    <property type="protein sequence ID" value="KAJ1188881.1"/>
    <property type="molecule type" value="Genomic_DNA"/>
</dbReference>
<dbReference type="AlphaFoldDB" id="A0AAV7UJI9"/>
<comment type="caution">
    <text evidence="2">The sequence shown here is derived from an EMBL/GenBank/DDBJ whole genome shotgun (WGS) entry which is preliminary data.</text>
</comment>
<keyword evidence="3" id="KW-1185">Reference proteome</keyword>
<protein>
    <recommendedName>
        <fullName evidence="4">Secreted protein</fullName>
    </recommendedName>
</protein>
<feature type="chain" id="PRO_5043350257" description="Secreted protein" evidence="1">
    <location>
        <begin position="27"/>
        <end position="172"/>
    </location>
</feature>
<proteinExistence type="predicted"/>
<name>A0AAV7UJI9_PLEWA</name>
<evidence type="ECO:0000313" key="3">
    <source>
        <dbReference type="Proteomes" id="UP001066276"/>
    </source>
</evidence>
<feature type="signal peptide" evidence="1">
    <location>
        <begin position="1"/>
        <end position="26"/>
    </location>
</feature>
<organism evidence="2 3">
    <name type="scientific">Pleurodeles waltl</name>
    <name type="common">Iberian ribbed newt</name>
    <dbReference type="NCBI Taxonomy" id="8319"/>
    <lineage>
        <taxon>Eukaryota</taxon>
        <taxon>Metazoa</taxon>
        <taxon>Chordata</taxon>
        <taxon>Craniata</taxon>
        <taxon>Vertebrata</taxon>
        <taxon>Euteleostomi</taxon>
        <taxon>Amphibia</taxon>
        <taxon>Batrachia</taxon>
        <taxon>Caudata</taxon>
        <taxon>Salamandroidea</taxon>
        <taxon>Salamandridae</taxon>
        <taxon>Pleurodelinae</taxon>
        <taxon>Pleurodeles</taxon>
    </lineage>
</organism>
<evidence type="ECO:0000313" key="2">
    <source>
        <dbReference type="EMBL" id="KAJ1188881.1"/>
    </source>
</evidence>
<accession>A0AAV7UJI9</accession>
<keyword evidence="1" id="KW-0732">Signal</keyword>
<reference evidence="2" key="1">
    <citation type="journal article" date="2022" name="bioRxiv">
        <title>Sequencing and chromosome-scale assembly of the giantPleurodeles waltlgenome.</title>
        <authorList>
            <person name="Brown T."/>
            <person name="Elewa A."/>
            <person name="Iarovenko S."/>
            <person name="Subramanian E."/>
            <person name="Araus A.J."/>
            <person name="Petzold A."/>
            <person name="Susuki M."/>
            <person name="Suzuki K.-i.T."/>
            <person name="Hayashi T."/>
            <person name="Toyoda A."/>
            <person name="Oliveira C."/>
            <person name="Osipova E."/>
            <person name="Leigh N.D."/>
            <person name="Simon A."/>
            <person name="Yun M.H."/>
        </authorList>
    </citation>
    <scope>NUCLEOTIDE SEQUENCE</scope>
    <source>
        <strain evidence="2">20211129_DDA</strain>
        <tissue evidence="2">Liver</tissue>
    </source>
</reference>
<sequence>MRVSFSSVIVETLLWAALSLHGSSSAHPLLHPASGVLFTAFQPHVADALPRSSERSAFQGLTDPRGRRAASLQRAERFSGPHDPTCQTRCFAPASRAFFFLKRSLPHVAVNTKAGPGPGFFIFEFPRLGNHKHVTVFSWAGPYCGLTFLGFPGRETTPHPSQSGARQPGLPP</sequence>
<evidence type="ECO:0000256" key="1">
    <source>
        <dbReference type="SAM" id="SignalP"/>
    </source>
</evidence>